<organism evidence="11 12">
    <name type="scientific">Stackebrandtia albiflava</name>
    <dbReference type="NCBI Taxonomy" id="406432"/>
    <lineage>
        <taxon>Bacteria</taxon>
        <taxon>Bacillati</taxon>
        <taxon>Actinomycetota</taxon>
        <taxon>Actinomycetes</taxon>
        <taxon>Glycomycetales</taxon>
        <taxon>Glycomycetaceae</taxon>
        <taxon>Stackebrandtia</taxon>
    </lineage>
</organism>
<evidence type="ECO:0000256" key="3">
    <source>
        <dbReference type="ARBA" id="ARBA00022741"/>
    </source>
</evidence>
<sequence>MSDVPDTAEKTLRRRYPDHEWTPLAARTAHVHRLHGDPALVVKTAPRPAGPDPGLDLATEAATCAWLADQGVRCPTPVDTGTLDDHQYLVMTAAPGIPLDGDLPADLREPAVDAVARATARLHRLPVTACGFDRRLRVTIPMAQESAGLGEVDLDDLDPPRRGWDVTRLTTELLTQARLIGREEVAVCHGDLTPGNVLIDPDDLTVAFVDTARLGLADRYSDLALFTRDLTGTPGFGPAAADRFLHHYGEAPVDPQRLEFYRLLDEFR</sequence>
<evidence type="ECO:0000313" key="12">
    <source>
        <dbReference type="Proteomes" id="UP000321617"/>
    </source>
</evidence>
<dbReference type="EMBL" id="VLLL01000005">
    <property type="protein sequence ID" value="TWJ15933.1"/>
    <property type="molecule type" value="Genomic_DNA"/>
</dbReference>
<keyword evidence="9" id="KW-0479">Metal-binding</keyword>
<keyword evidence="2 7" id="KW-0808">Transferase</keyword>
<dbReference type="InterPro" id="IPR002575">
    <property type="entry name" value="Aminoglycoside_PTrfase"/>
</dbReference>
<dbReference type="PANTHER" id="PTHR21310:SF41">
    <property type="entry name" value="3'-PHOSPHOTRANSFERASE, PUTATIVE-RELATED"/>
    <property type="match status" value="1"/>
</dbReference>
<dbReference type="CDD" id="cd05150">
    <property type="entry name" value="APH"/>
    <property type="match status" value="1"/>
</dbReference>
<evidence type="ECO:0000256" key="1">
    <source>
        <dbReference type="ARBA" id="ARBA00006219"/>
    </source>
</evidence>
<evidence type="ECO:0000256" key="8">
    <source>
        <dbReference type="PIRSR" id="PIRSR000706-1"/>
    </source>
</evidence>
<comment type="caution">
    <text evidence="11">The sequence shown here is derived from an EMBL/GenBank/DDBJ whole genome shotgun (WGS) entry which is preliminary data.</text>
</comment>
<keyword evidence="5 7" id="KW-0067">ATP-binding</keyword>
<dbReference type="AlphaFoldDB" id="A0A562VDH2"/>
<evidence type="ECO:0000256" key="4">
    <source>
        <dbReference type="ARBA" id="ARBA00022777"/>
    </source>
</evidence>
<feature type="binding site" evidence="9">
    <location>
        <position position="196"/>
    </location>
    <ligand>
        <name>Mg(2+)</name>
        <dbReference type="ChEBI" id="CHEBI:18420"/>
    </ligand>
</feature>
<dbReference type="InterPro" id="IPR024165">
    <property type="entry name" value="Kan/Strep_kinase"/>
</dbReference>
<keyword evidence="12" id="KW-1185">Reference proteome</keyword>
<dbReference type="GO" id="GO:0005524">
    <property type="term" value="F:ATP binding"/>
    <property type="evidence" value="ECO:0007669"/>
    <property type="project" value="UniProtKB-KW"/>
</dbReference>
<name>A0A562VDH2_9ACTN</name>
<gene>
    <name evidence="11" type="ORF">LX16_1652</name>
</gene>
<dbReference type="Gene3D" id="3.90.1200.10">
    <property type="match status" value="1"/>
</dbReference>
<evidence type="ECO:0000259" key="10">
    <source>
        <dbReference type="Pfam" id="PF01636"/>
    </source>
</evidence>
<dbReference type="Gene3D" id="3.30.200.20">
    <property type="entry name" value="Phosphorylase Kinase, domain 1"/>
    <property type="match status" value="1"/>
</dbReference>
<keyword evidence="3 7" id="KW-0547">Nucleotide-binding</keyword>
<comment type="similarity">
    <text evidence="1 7">Belongs to the aminoglycoside phosphotransferase family.</text>
</comment>
<evidence type="ECO:0000256" key="9">
    <source>
        <dbReference type="PIRSR" id="PIRSR000706-2"/>
    </source>
</evidence>
<dbReference type="GO" id="GO:0046872">
    <property type="term" value="F:metal ion binding"/>
    <property type="evidence" value="ECO:0007669"/>
    <property type="project" value="UniProtKB-KW"/>
</dbReference>
<reference evidence="11 12" key="1">
    <citation type="journal article" date="2013" name="Stand. Genomic Sci.">
        <title>Genomic Encyclopedia of Type Strains, Phase I: The one thousand microbial genomes (KMG-I) project.</title>
        <authorList>
            <person name="Kyrpides N.C."/>
            <person name="Woyke T."/>
            <person name="Eisen J.A."/>
            <person name="Garrity G."/>
            <person name="Lilburn T.G."/>
            <person name="Beck B.J."/>
            <person name="Whitman W.B."/>
            <person name="Hugenholtz P."/>
            <person name="Klenk H.P."/>
        </authorList>
    </citation>
    <scope>NUCLEOTIDE SEQUENCE [LARGE SCALE GENOMIC DNA]</scope>
    <source>
        <strain evidence="11 12">DSM 45044</strain>
    </source>
</reference>
<dbReference type="PIRSF" id="PIRSF000706">
    <property type="entry name" value="Kanamycin_kin"/>
    <property type="match status" value="1"/>
</dbReference>
<keyword evidence="4 7" id="KW-0418">Kinase</keyword>
<dbReference type="InterPro" id="IPR011009">
    <property type="entry name" value="Kinase-like_dom_sf"/>
</dbReference>
<dbReference type="SUPFAM" id="SSF56112">
    <property type="entry name" value="Protein kinase-like (PK-like)"/>
    <property type="match status" value="1"/>
</dbReference>
<proteinExistence type="inferred from homology"/>
<protein>
    <submittedName>
        <fullName evidence="11">Kanamycin kinase</fullName>
    </submittedName>
</protein>
<dbReference type="OrthoDB" id="3806873at2"/>
<dbReference type="RefSeq" id="WP_147135455.1">
    <property type="nucleotide sequence ID" value="NZ_VLLL01000005.1"/>
</dbReference>
<keyword evidence="6 7" id="KW-0046">Antibiotic resistance</keyword>
<feature type="active site" description="Proton acceptor" evidence="8">
    <location>
        <position position="191"/>
    </location>
</feature>
<dbReference type="PANTHER" id="PTHR21310">
    <property type="entry name" value="AMINOGLYCOSIDE PHOSPHOTRANSFERASE-RELATED-RELATED"/>
    <property type="match status" value="1"/>
</dbReference>
<dbReference type="GO" id="GO:0016301">
    <property type="term" value="F:kinase activity"/>
    <property type="evidence" value="ECO:0007669"/>
    <property type="project" value="UniProtKB-KW"/>
</dbReference>
<dbReference type="InterPro" id="IPR051678">
    <property type="entry name" value="AGP_Transferase"/>
</dbReference>
<dbReference type="Pfam" id="PF01636">
    <property type="entry name" value="APH"/>
    <property type="match status" value="1"/>
</dbReference>
<evidence type="ECO:0000256" key="7">
    <source>
        <dbReference type="PIRNR" id="PIRNR000706"/>
    </source>
</evidence>
<dbReference type="GO" id="GO:0016773">
    <property type="term" value="F:phosphotransferase activity, alcohol group as acceptor"/>
    <property type="evidence" value="ECO:0007669"/>
    <property type="project" value="InterPro"/>
</dbReference>
<feature type="binding site" evidence="9">
    <location>
        <position position="210"/>
    </location>
    <ligand>
        <name>Mg(2+)</name>
        <dbReference type="ChEBI" id="CHEBI:18420"/>
    </ligand>
</feature>
<dbReference type="GO" id="GO:0046677">
    <property type="term" value="P:response to antibiotic"/>
    <property type="evidence" value="ECO:0007669"/>
    <property type="project" value="UniProtKB-KW"/>
</dbReference>
<evidence type="ECO:0000256" key="2">
    <source>
        <dbReference type="ARBA" id="ARBA00022679"/>
    </source>
</evidence>
<evidence type="ECO:0000313" key="11">
    <source>
        <dbReference type="EMBL" id="TWJ15933.1"/>
    </source>
</evidence>
<evidence type="ECO:0000256" key="6">
    <source>
        <dbReference type="ARBA" id="ARBA00023251"/>
    </source>
</evidence>
<feature type="domain" description="Aminoglycoside phosphotransferase" evidence="10">
    <location>
        <begin position="31"/>
        <end position="261"/>
    </location>
</feature>
<dbReference type="Proteomes" id="UP000321617">
    <property type="component" value="Unassembled WGS sequence"/>
</dbReference>
<evidence type="ECO:0000256" key="5">
    <source>
        <dbReference type="ARBA" id="ARBA00022840"/>
    </source>
</evidence>
<accession>A0A562VDH2</accession>
<keyword evidence="9" id="KW-0460">Magnesium</keyword>